<evidence type="ECO:0000256" key="6">
    <source>
        <dbReference type="SAM" id="Phobius"/>
    </source>
</evidence>
<dbReference type="Proteomes" id="UP000269265">
    <property type="component" value="Unassembled WGS sequence"/>
</dbReference>
<reference evidence="7 8" key="1">
    <citation type="submission" date="2018-12" db="EMBL/GenBank/DDBJ databases">
        <title>The whole draft genome of Aquabacterium sp. SJQ9.</title>
        <authorList>
            <person name="Sun L."/>
            <person name="Gao X."/>
            <person name="Chen W."/>
            <person name="Huang K."/>
        </authorList>
    </citation>
    <scope>NUCLEOTIDE SEQUENCE [LARGE SCALE GENOMIC DNA]</scope>
    <source>
        <strain evidence="7 8">SJQ9</strain>
    </source>
</reference>
<feature type="transmembrane region" description="Helical" evidence="6">
    <location>
        <begin position="81"/>
        <end position="103"/>
    </location>
</feature>
<sequence>MKKNQVWMAALAALLVVVPMVWGGNNYVMSLIVAGLVVSGIAVAWALLGNLGGMVSFGHAAFFGVGAYASALLTMKAGLPVLVAMPIAGLVSMLSAVLMMPALRLSGPYFALAILAYAHIFKIIVTEWKDFTGGAGGVSSIPVLPTIFGIDLSARIGQYAVVVLLVLAFVAVYAAIRRSHYGTALRAMHDSEDATRVVGVNSTGLKSLMLLVSAFMTGVMGAFNAHTINFLEPDYAFSGSWSVLPIVAAIFGGYRTVWGPALGAIAIYMVDQLLFKNWLPTGHHIVLGVLLGAMILFAPDGLLPALRRKQKGAAHAAA</sequence>
<protein>
    <submittedName>
        <fullName evidence="7">Branched-chain amino acid ABC transporter permease</fullName>
    </submittedName>
</protein>
<dbReference type="RefSeq" id="WP_125242190.1">
    <property type="nucleotide sequence ID" value="NZ_RSED01000003.1"/>
</dbReference>
<keyword evidence="8" id="KW-1185">Reference proteome</keyword>
<keyword evidence="5 6" id="KW-0472">Membrane</keyword>
<feature type="transmembrane region" description="Helical" evidence="6">
    <location>
        <begin position="235"/>
        <end position="254"/>
    </location>
</feature>
<feature type="transmembrane region" description="Helical" evidence="6">
    <location>
        <begin position="156"/>
        <end position="176"/>
    </location>
</feature>
<evidence type="ECO:0000256" key="5">
    <source>
        <dbReference type="ARBA" id="ARBA00023136"/>
    </source>
</evidence>
<dbReference type="PANTHER" id="PTHR30482:SF20">
    <property type="entry name" value="HIGH-AFFINITY BRANCHED-CHAIN AMINO ACID TRANSPORT SYSTEM PERMEASE PROTEIN LIVM"/>
    <property type="match status" value="1"/>
</dbReference>
<gene>
    <name evidence="7" type="ORF">EIP75_05370</name>
</gene>
<keyword evidence="4 6" id="KW-1133">Transmembrane helix</keyword>
<dbReference type="OrthoDB" id="9814461at2"/>
<dbReference type="InterPro" id="IPR001851">
    <property type="entry name" value="ABC_transp_permease"/>
</dbReference>
<dbReference type="InterPro" id="IPR043428">
    <property type="entry name" value="LivM-like"/>
</dbReference>
<feature type="transmembrane region" description="Helical" evidence="6">
    <location>
        <begin position="197"/>
        <end position="223"/>
    </location>
</feature>
<keyword evidence="2" id="KW-1003">Cell membrane</keyword>
<keyword evidence="3 6" id="KW-0812">Transmembrane</keyword>
<accession>A0A3R8S508</accession>
<evidence type="ECO:0000313" key="8">
    <source>
        <dbReference type="Proteomes" id="UP000269265"/>
    </source>
</evidence>
<proteinExistence type="predicted"/>
<organism evidence="7 8">
    <name type="scientific">Aquabacterium soli</name>
    <dbReference type="NCBI Taxonomy" id="2493092"/>
    <lineage>
        <taxon>Bacteria</taxon>
        <taxon>Pseudomonadati</taxon>
        <taxon>Pseudomonadota</taxon>
        <taxon>Betaproteobacteria</taxon>
        <taxon>Burkholderiales</taxon>
        <taxon>Aquabacterium</taxon>
    </lineage>
</organism>
<dbReference type="GO" id="GO:0015658">
    <property type="term" value="F:branched-chain amino acid transmembrane transporter activity"/>
    <property type="evidence" value="ECO:0007669"/>
    <property type="project" value="InterPro"/>
</dbReference>
<feature type="transmembrane region" description="Helical" evidence="6">
    <location>
        <begin position="6"/>
        <end position="24"/>
    </location>
</feature>
<evidence type="ECO:0000313" key="7">
    <source>
        <dbReference type="EMBL" id="RRS05622.1"/>
    </source>
</evidence>
<comment type="caution">
    <text evidence="7">The sequence shown here is derived from an EMBL/GenBank/DDBJ whole genome shotgun (WGS) entry which is preliminary data.</text>
</comment>
<feature type="transmembrane region" description="Helical" evidence="6">
    <location>
        <begin position="109"/>
        <end position="125"/>
    </location>
</feature>
<dbReference type="EMBL" id="RSED01000003">
    <property type="protein sequence ID" value="RRS05622.1"/>
    <property type="molecule type" value="Genomic_DNA"/>
</dbReference>
<evidence type="ECO:0000256" key="3">
    <source>
        <dbReference type="ARBA" id="ARBA00022692"/>
    </source>
</evidence>
<feature type="transmembrane region" description="Helical" evidence="6">
    <location>
        <begin position="261"/>
        <end position="279"/>
    </location>
</feature>
<evidence type="ECO:0000256" key="4">
    <source>
        <dbReference type="ARBA" id="ARBA00022989"/>
    </source>
</evidence>
<feature type="transmembrane region" description="Helical" evidence="6">
    <location>
        <begin position="54"/>
        <end position="74"/>
    </location>
</feature>
<dbReference type="Pfam" id="PF02653">
    <property type="entry name" value="BPD_transp_2"/>
    <property type="match status" value="1"/>
</dbReference>
<feature type="transmembrane region" description="Helical" evidence="6">
    <location>
        <begin position="31"/>
        <end position="48"/>
    </location>
</feature>
<comment type="subcellular location">
    <subcellularLocation>
        <location evidence="1">Cell membrane</location>
        <topology evidence="1">Multi-pass membrane protein</topology>
    </subcellularLocation>
</comment>
<dbReference type="CDD" id="cd06581">
    <property type="entry name" value="TM_PBP1_LivM_like"/>
    <property type="match status" value="1"/>
</dbReference>
<feature type="transmembrane region" description="Helical" evidence="6">
    <location>
        <begin position="285"/>
        <end position="303"/>
    </location>
</feature>
<dbReference type="GO" id="GO:0005886">
    <property type="term" value="C:plasma membrane"/>
    <property type="evidence" value="ECO:0007669"/>
    <property type="project" value="UniProtKB-SubCell"/>
</dbReference>
<dbReference type="PANTHER" id="PTHR30482">
    <property type="entry name" value="HIGH-AFFINITY BRANCHED-CHAIN AMINO ACID TRANSPORT SYSTEM PERMEASE"/>
    <property type="match status" value="1"/>
</dbReference>
<evidence type="ECO:0000256" key="2">
    <source>
        <dbReference type="ARBA" id="ARBA00022475"/>
    </source>
</evidence>
<evidence type="ECO:0000256" key="1">
    <source>
        <dbReference type="ARBA" id="ARBA00004651"/>
    </source>
</evidence>
<dbReference type="AlphaFoldDB" id="A0A3R8S508"/>
<name>A0A3R8S508_9BURK</name>